<dbReference type="SUPFAM" id="SSF48371">
    <property type="entry name" value="ARM repeat"/>
    <property type="match status" value="1"/>
</dbReference>
<feature type="compositionally biased region" description="Acidic residues" evidence="4">
    <location>
        <begin position="117"/>
        <end position="131"/>
    </location>
</feature>
<dbReference type="InterPro" id="IPR011993">
    <property type="entry name" value="PH-like_dom_sf"/>
</dbReference>
<feature type="compositionally biased region" description="Acidic residues" evidence="4">
    <location>
        <begin position="846"/>
        <end position="862"/>
    </location>
</feature>
<gene>
    <name evidence="7" type="ORF">BOX15_Mlig013544g1</name>
</gene>
<feature type="region of interest" description="Disordered" evidence="4">
    <location>
        <begin position="116"/>
        <end position="141"/>
    </location>
</feature>
<evidence type="ECO:0000259" key="5">
    <source>
        <dbReference type="Pfam" id="PF04802"/>
    </source>
</evidence>
<comment type="similarity">
    <text evidence="2">Belongs to the SMEK family.</text>
</comment>
<dbReference type="InterPro" id="IPR016024">
    <property type="entry name" value="ARM-type_fold"/>
</dbReference>
<reference evidence="7 8" key="1">
    <citation type="submission" date="2017-06" db="EMBL/GenBank/DDBJ databases">
        <title>A platform for efficient transgenesis in Macrostomum lignano, a flatworm model organism for stem cell research.</title>
        <authorList>
            <person name="Berezikov E."/>
        </authorList>
    </citation>
    <scope>NUCLEOTIDE SEQUENCE [LARGE SCALE GENOMIC DNA]</scope>
    <source>
        <strain evidence="7">DV1</strain>
        <tissue evidence="7">Whole organism</tissue>
    </source>
</reference>
<sequence>MAENGAATRRRVKLYMLNEERQWDDKGTGHVSSVFVESLNGIALLVVSEADGSTLLESRIQPDTAYQKQQETLIVWSEAESMDLALSFQEKDGCDEIWGKICSVQGKDPSVEITQDVVDEDNPEEGDDTESETGSACGQPPATDSLVLPPCELSWLGDLVKVVTSPPVLSIVGKRERLVGSLLRQGYLRRVCTDLFRQAEEADDRKSLGQLHEVIRNIFFLNNKSVFEVMFEDDVILDVIGILEYDPVKPVKANHREFLLNRSRHCEVLPIQKADLRSKIHQTFRVQYIQDCILPTPSMFDDNQFSELSSFLFVNKVSILNDINNDDKLMTMLFACLRDKSNSSERRLELTMFLKELCNFSCLLEPPEKDLFFKSLMQHQALDCLTPLYSKSCTQLRSALTDILFAFVDHSPVLLRDHMLKETSQDNHQLLINVLIQQMCSDPDPEMGDALRLAGLIRILVDPESMLTNSQPSNMYQRSAAEKTEFLRFFYHRAMPTLLEPLYSNTHDEAPLKDGYRSAQLLYHILDLLAFCIEQHTYHVKNLVLAKDLIRRVLVLLRSRHSFLVLGALKLFRRVVGLKDEFYNRYLTKNALFRPIIALFIRNGPRYNLINSAIIELFDFISTEGIRSLIIHVTENHWEALREVQYVTTFRAMRQRYESYQQTDQLKDKGRDVKRTSPSVDLYSNETSLMYPRSGGGATDGPLSSMAAVAAANAAAAAAAAAVAAANFSSPSSSSPSASCYRMRRDPRDLDADEEQWFEQDEDDQQPQLPPLVPTSMSAAAAMMAAAGASRTGEDADERQRQHQEDDDEDEDDEEDTGVVAPVAPKAMMATSAAAGSAPPRPLVDYPDDHDDSDQEEDDDNAVEATAAPTATVTTSSPGDALEDAEAPAAKRLRTEEPPAPTAPPPAALPSMMETYAGRLTANGSSSGGGSQEGQQEEEGGLN</sequence>
<dbReference type="InterPro" id="IPR006887">
    <property type="entry name" value="P4R3-like_central_dom"/>
</dbReference>
<keyword evidence="3" id="KW-0539">Nucleus</keyword>
<evidence type="ECO:0000256" key="3">
    <source>
        <dbReference type="ARBA" id="ARBA00023242"/>
    </source>
</evidence>
<evidence type="ECO:0000256" key="2">
    <source>
        <dbReference type="ARBA" id="ARBA00008809"/>
    </source>
</evidence>
<proteinExistence type="inferred from homology"/>
<dbReference type="PANTHER" id="PTHR23318">
    <property type="entry name" value="ATP SYNTHASE GAMMA-RELATED"/>
    <property type="match status" value="1"/>
</dbReference>
<dbReference type="Gene3D" id="2.30.29.30">
    <property type="entry name" value="Pleckstrin-homology domain (PH domain)/Phosphotyrosine-binding domain (PTB)"/>
    <property type="match status" value="1"/>
</dbReference>
<dbReference type="Pfam" id="PF04802">
    <property type="entry name" value="PP4R3"/>
    <property type="match status" value="1"/>
</dbReference>
<dbReference type="Proteomes" id="UP000215902">
    <property type="component" value="Unassembled WGS sequence"/>
</dbReference>
<dbReference type="STRING" id="282301.A0A267EGB7"/>
<protein>
    <submittedName>
        <fullName evidence="7">Uncharacterized protein</fullName>
    </submittedName>
</protein>
<evidence type="ECO:0000256" key="4">
    <source>
        <dbReference type="SAM" id="MobiDB-lite"/>
    </source>
</evidence>
<name>A0A267EGB7_9PLAT</name>
<feature type="domain" description="Serine/threonine-protein phosphatase 4 regulatory subunit 3-like central" evidence="5">
    <location>
        <begin position="173"/>
        <end position="658"/>
    </location>
</feature>
<dbReference type="PANTHER" id="PTHR23318:SF0">
    <property type="entry name" value="SERINE_THREONINE-PROTEIN PHOSPHATASE 4 REGULATORY SUBUNIT 3"/>
    <property type="match status" value="1"/>
</dbReference>
<feature type="compositionally biased region" description="Low complexity" evidence="4">
    <location>
        <begin position="819"/>
        <end position="838"/>
    </location>
</feature>
<dbReference type="OrthoDB" id="27483at2759"/>
<evidence type="ECO:0000313" key="8">
    <source>
        <dbReference type="Proteomes" id="UP000215902"/>
    </source>
</evidence>
<feature type="domain" description="PP4R3 EVH1-like" evidence="6">
    <location>
        <begin position="9"/>
        <end position="105"/>
    </location>
</feature>
<accession>A0A267EGB7</accession>
<dbReference type="GO" id="GO:0006974">
    <property type="term" value="P:DNA damage response"/>
    <property type="evidence" value="ECO:0007669"/>
    <property type="project" value="TreeGrafter"/>
</dbReference>
<feature type="compositionally biased region" description="Low complexity" evidence="4">
    <location>
        <begin position="863"/>
        <end position="878"/>
    </location>
</feature>
<dbReference type="GO" id="GO:0072542">
    <property type="term" value="F:protein phosphatase activator activity"/>
    <property type="evidence" value="ECO:0007669"/>
    <property type="project" value="TreeGrafter"/>
</dbReference>
<feature type="compositionally biased region" description="Pro residues" evidence="4">
    <location>
        <begin position="898"/>
        <end position="908"/>
    </location>
</feature>
<dbReference type="FunFam" id="2.30.29.30:FF:000051">
    <property type="entry name" value="Serine/threonine-protein phosphatase 4 regulatory subunit 3B"/>
    <property type="match status" value="1"/>
</dbReference>
<dbReference type="AlphaFoldDB" id="A0A267EGB7"/>
<organism evidence="7 8">
    <name type="scientific">Macrostomum lignano</name>
    <dbReference type="NCBI Taxonomy" id="282301"/>
    <lineage>
        <taxon>Eukaryota</taxon>
        <taxon>Metazoa</taxon>
        <taxon>Spiralia</taxon>
        <taxon>Lophotrochozoa</taxon>
        <taxon>Platyhelminthes</taxon>
        <taxon>Rhabditophora</taxon>
        <taxon>Macrostomorpha</taxon>
        <taxon>Macrostomida</taxon>
        <taxon>Macrostomidae</taxon>
        <taxon>Macrostomum</taxon>
    </lineage>
</organism>
<feature type="compositionally biased region" description="Basic and acidic residues" evidence="4">
    <location>
        <begin position="792"/>
        <end position="804"/>
    </location>
</feature>
<comment type="subcellular location">
    <subcellularLocation>
        <location evidence="1">Nucleus</location>
    </subcellularLocation>
</comment>
<dbReference type="GO" id="GO:0005654">
    <property type="term" value="C:nucleoplasm"/>
    <property type="evidence" value="ECO:0007669"/>
    <property type="project" value="TreeGrafter"/>
</dbReference>
<dbReference type="Pfam" id="PF22972">
    <property type="entry name" value="EVH1_PP4R3"/>
    <property type="match status" value="1"/>
</dbReference>
<dbReference type="InterPro" id="IPR051137">
    <property type="entry name" value="PP4R3-like"/>
</dbReference>
<dbReference type="SUPFAM" id="SSF50729">
    <property type="entry name" value="PH domain-like"/>
    <property type="match status" value="1"/>
</dbReference>
<evidence type="ECO:0000259" key="6">
    <source>
        <dbReference type="Pfam" id="PF22972"/>
    </source>
</evidence>
<dbReference type="GO" id="GO:0030289">
    <property type="term" value="C:protein phosphatase 4 complex"/>
    <property type="evidence" value="ECO:0007669"/>
    <property type="project" value="TreeGrafter"/>
</dbReference>
<evidence type="ECO:0000256" key="1">
    <source>
        <dbReference type="ARBA" id="ARBA00004123"/>
    </source>
</evidence>
<keyword evidence="8" id="KW-1185">Reference proteome</keyword>
<feature type="region of interest" description="Disordered" evidence="4">
    <location>
        <begin position="781"/>
        <end position="943"/>
    </location>
</feature>
<feature type="compositionally biased region" description="Low complexity" evidence="4">
    <location>
        <begin position="781"/>
        <end position="790"/>
    </location>
</feature>
<dbReference type="InterPro" id="IPR055236">
    <property type="entry name" value="EVH1_PP4R3"/>
</dbReference>
<dbReference type="EMBL" id="NIVC01002136">
    <property type="protein sequence ID" value="PAA60571.1"/>
    <property type="molecule type" value="Genomic_DNA"/>
</dbReference>
<evidence type="ECO:0000313" key="7">
    <source>
        <dbReference type="EMBL" id="PAA60571.1"/>
    </source>
</evidence>
<comment type="caution">
    <text evidence="7">The sequence shown here is derived from an EMBL/GenBank/DDBJ whole genome shotgun (WGS) entry which is preliminary data.</text>
</comment>
<feature type="compositionally biased region" description="Acidic residues" evidence="4">
    <location>
        <begin position="805"/>
        <end position="817"/>
    </location>
</feature>